<dbReference type="EMBL" id="CADCXV010001005">
    <property type="protein sequence ID" value="CAB0040146.1"/>
    <property type="molecule type" value="Genomic_DNA"/>
</dbReference>
<evidence type="ECO:0008006" key="3">
    <source>
        <dbReference type="Google" id="ProtNLM"/>
    </source>
</evidence>
<proteinExistence type="predicted"/>
<name>A0A6H5IRL9_9HYME</name>
<keyword evidence="2" id="KW-1185">Reference proteome</keyword>
<gene>
    <name evidence="1" type="ORF">TBRA_LOCUS11876</name>
</gene>
<reference evidence="1 2" key="1">
    <citation type="submission" date="2020-02" db="EMBL/GenBank/DDBJ databases">
        <authorList>
            <person name="Ferguson B K."/>
        </authorList>
    </citation>
    <scope>NUCLEOTIDE SEQUENCE [LARGE SCALE GENOMIC DNA]</scope>
</reference>
<dbReference type="AlphaFoldDB" id="A0A6H5IRL9"/>
<organism evidence="1 2">
    <name type="scientific">Trichogramma brassicae</name>
    <dbReference type="NCBI Taxonomy" id="86971"/>
    <lineage>
        <taxon>Eukaryota</taxon>
        <taxon>Metazoa</taxon>
        <taxon>Ecdysozoa</taxon>
        <taxon>Arthropoda</taxon>
        <taxon>Hexapoda</taxon>
        <taxon>Insecta</taxon>
        <taxon>Pterygota</taxon>
        <taxon>Neoptera</taxon>
        <taxon>Endopterygota</taxon>
        <taxon>Hymenoptera</taxon>
        <taxon>Apocrita</taxon>
        <taxon>Proctotrupomorpha</taxon>
        <taxon>Chalcidoidea</taxon>
        <taxon>Trichogrammatidae</taxon>
        <taxon>Trichogramma</taxon>
    </lineage>
</organism>
<dbReference type="Proteomes" id="UP000479190">
    <property type="component" value="Unassembled WGS sequence"/>
</dbReference>
<protein>
    <recommendedName>
        <fullName evidence="3">Carboxylesterase type B domain-containing protein</fullName>
    </recommendedName>
</protein>
<evidence type="ECO:0000313" key="2">
    <source>
        <dbReference type="Proteomes" id="UP000479190"/>
    </source>
</evidence>
<sequence>MPTFTNFSLSDTNVTSMIDVYTSLWSDFAKHGNKIYNMCRRNPTPAVDGAPAEENNYASRIYWPDSRRSGQHLELKLQPEVKSRPINWRVSIYESLGLGTSTFINDCNNDS</sequence>
<accession>A0A6H5IRL9</accession>
<evidence type="ECO:0000313" key="1">
    <source>
        <dbReference type="EMBL" id="CAB0040146.1"/>
    </source>
</evidence>